<dbReference type="PANTHER" id="PTHR30352">
    <property type="entry name" value="PYRUVATE FORMATE-LYASE-ACTIVATING ENZYME"/>
    <property type="match status" value="1"/>
</dbReference>
<sequence length="200" mass="22409">TFVTNGYMTTHAVKEIAPYLDAATVDFKGAADPEFYQKYSSVPAVKPIFESLMEMKRNEIHIEVTNLIVPKIGDSVDRLETLAKWVYENLGRDTPFHLLRFHPDYHMTTQSATTLKALEEAHNIVHDKVGLNYVYLGNAPGHSLENTYCPNCNELLIKRFGFEIVRWTLTKSMGCPACGQAIPIKGSLTPTGASYPLPLF</sequence>
<dbReference type="Gene3D" id="3.20.20.70">
    <property type="entry name" value="Aldolase class I"/>
    <property type="match status" value="1"/>
</dbReference>
<dbReference type="SUPFAM" id="SSF102114">
    <property type="entry name" value="Radical SAM enzymes"/>
    <property type="match status" value="1"/>
</dbReference>
<reference evidence="7" key="1">
    <citation type="journal article" date="2014" name="Front. Microbiol.">
        <title>High frequency of phylogenetically diverse reductive dehalogenase-homologous genes in deep subseafloor sedimentary metagenomes.</title>
        <authorList>
            <person name="Kawai M."/>
            <person name="Futagami T."/>
            <person name="Toyoda A."/>
            <person name="Takaki Y."/>
            <person name="Nishi S."/>
            <person name="Hori S."/>
            <person name="Arai W."/>
            <person name="Tsubouchi T."/>
            <person name="Morono Y."/>
            <person name="Uchiyama I."/>
            <person name="Ito T."/>
            <person name="Fujiyama A."/>
            <person name="Inagaki F."/>
            <person name="Takami H."/>
        </authorList>
    </citation>
    <scope>NUCLEOTIDE SEQUENCE</scope>
    <source>
        <strain evidence="7">Expedition CK06-06</strain>
    </source>
</reference>
<evidence type="ECO:0000256" key="5">
    <source>
        <dbReference type="ARBA" id="ARBA00023004"/>
    </source>
</evidence>
<evidence type="ECO:0000256" key="3">
    <source>
        <dbReference type="ARBA" id="ARBA00022691"/>
    </source>
</evidence>
<keyword evidence="4" id="KW-0479">Metal-binding</keyword>
<dbReference type="InterPro" id="IPR034457">
    <property type="entry name" value="Organic_radical-activating"/>
</dbReference>
<keyword evidence="2" id="KW-0004">4Fe-4S</keyword>
<dbReference type="InterPro" id="IPR058240">
    <property type="entry name" value="rSAM_sf"/>
</dbReference>
<organism evidence="7">
    <name type="scientific">marine sediment metagenome</name>
    <dbReference type="NCBI Taxonomy" id="412755"/>
    <lineage>
        <taxon>unclassified sequences</taxon>
        <taxon>metagenomes</taxon>
        <taxon>ecological metagenomes</taxon>
    </lineage>
</organism>
<dbReference type="PANTHER" id="PTHR30352:SF5">
    <property type="entry name" value="PYRUVATE FORMATE-LYASE 1-ACTIVATING ENZYME"/>
    <property type="match status" value="1"/>
</dbReference>
<dbReference type="GO" id="GO:0051539">
    <property type="term" value="F:4 iron, 4 sulfur cluster binding"/>
    <property type="evidence" value="ECO:0007669"/>
    <property type="project" value="UniProtKB-KW"/>
</dbReference>
<keyword evidence="6" id="KW-0411">Iron-sulfur</keyword>
<accession>X0TKA7</accession>
<dbReference type="EMBL" id="BARS01017819">
    <property type="protein sequence ID" value="GAF87721.1"/>
    <property type="molecule type" value="Genomic_DNA"/>
</dbReference>
<proteinExistence type="predicted"/>
<protein>
    <recommendedName>
        <fullName evidence="8">Radical SAM core domain-containing protein</fullName>
    </recommendedName>
</protein>
<dbReference type="InterPro" id="IPR013785">
    <property type="entry name" value="Aldolase_TIM"/>
</dbReference>
<evidence type="ECO:0008006" key="8">
    <source>
        <dbReference type="Google" id="ProtNLM"/>
    </source>
</evidence>
<dbReference type="GO" id="GO:0046872">
    <property type="term" value="F:metal ion binding"/>
    <property type="evidence" value="ECO:0007669"/>
    <property type="project" value="UniProtKB-KW"/>
</dbReference>
<evidence type="ECO:0000313" key="7">
    <source>
        <dbReference type="EMBL" id="GAF87721.1"/>
    </source>
</evidence>
<feature type="non-terminal residue" evidence="7">
    <location>
        <position position="1"/>
    </location>
</feature>
<dbReference type="AlphaFoldDB" id="X0TKA7"/>
<gene>
    <name evidence="7" type="ORF">S01H1_29090</name>
</gene>
<keyword evidence="3" id="KW-0949">S-adenosyl-L-methionine</keyword>
<name>X0TKA7_9ZZZZ</name>
<evidence type="ECO:0000256" key="4">
    <source>
        <dbReference type="ARBA" id="ARBA00022723"/>
    </source>
</evidence>
<keyword evidence="5" id="KW-0408">Iron</keyword>
<evidence type="ECO:0000256" key="6">
    <source>
        <dbReference type="ARBA" id="ARBA00023014"/>
    </source>
</evidence>
<evidence type="ECO:0000256" key="2">
    <source>
        <dbReference type="ARBA" id="ARBA00022485"/>
    </source>
</evidence>
<comment type="cofactor">
    <cofactor evidence="1">
        <name>[4Fe-4S] cluster</name>
        <dbReference type="ChEBI" id="CHEBI:49883"/>
    </cofactor>
</comment>
<evidence type="ECO:0000256" key="1">
    <source>
        <dbReference type="ARBA" id="ARBA00001966"/>
    </source>
</evidence>
<comment type="caution">
    <text evidence="7">The sequence shown here is derived from an EMBL/GenBank/DDBJ whole genome shotgun (WGS) entry which is preliminary data.</text>
</comment>